<dbReference type="Pfam" id="PF00072">
    <property type="entry name" value="Response_reg"/>
    <property type="match status" value="1"/>
</dbReference>
<dbReference type="InterPro" id="IPR001789">
    <property type="entry name" value="Sig_transdc_resp-reg_receiver"/>
</dbReference>
<dbReference type="SUPFAM" id="SSF52172">
    <property type="entry name" value="CheY-like"/>
    <property type="match status" value="1"/>
</dbReference>
<dbReference type="EMBL" id="JBHULX010000048">
    <property type="protein sequence ID" value="MFD2593412.1"/>
    <property type="molecule type" value="Genomic_DNA"/>
</dbReference>
<organism evidence="3 4">
    <name type="scientific">Aquimarina hainanensis</name>
    <dbReference type="NCBI Taxonomy" id="1578017"/>
    <lineage>
        <taxon>Bacteria</taxon>
        <taxon>Pseudomonadati</taxon>
        <taxon>Bacteroidota</taxon>
        <taxon>Flavobacteriia</taxon>
        <taxon>Flavobacteriales</taxon>
        <taxon>Flavobacteriaceae</taxon>
        <taxon>Aquimarina</taxon>
    </lineage>
</organism>
<keyword evidence="1" id="KW-0597">Phosphoprotein</keyword>
<protein>
    <submittedName>
        <fullName evidence="3">Two-component system response regulator</fullName>
    </submittedName>
</protein>
<gene>
    <name evidence="3" type="ORF">ACFSTE_21425</name>
</gene>
<proteinExistence type="predicted"/>
<dbReference type="CDD" id="cd00156">
    <property type="entry name" value="REC"/>
    <property type="match status" value="1"/>
</dbReference>
<dbReference type="Gene3D" id="3.40.50.2300">
    <property type="match status" value="1"/>
</dbReference>
<dbReference type="PROSITE" id="PS50110">
    <property type="entry name" value="RESPONSE_REGULATORY"/>
    <property type="match status" value="1"/>
</dbReference>
<dbReference type="RefSeq" id="WP_176030772.1">
    <property type="nucleotide sequence ID" value="NZ_JBHSJV010000001.1"/>
</dbReference>
<evidence type="ECO:0000259" key="2">
    <source>
        <dbReference type="PROSITE" id="PS50110"/>
    </source>
</evidence>
<dbReference type="PANTHER" id="PTHR43228:SF1">
    <property type="entry name" value="TWO-COMPONENT RESPONSE REGULATOR ARR22"/>
    <property type="match status" value="1"/>
</dbReference>
<evidence type="ECO:0000313" key="3">
    <source>
        <dbReference type="EMBL" id="MFD2593412.1"/>
    </source>
</evidence>
<feature type="modified residue" description="4-aspartylphosphate" evidence="1">
    <location>
        <position position="59"/>
    </location>
</feature>
<sequence length="129" mass="14779">MVKGLKRFLLVDDSKATNFFNKTVIERSGVPAEILIAENGEEALNVVTSEQSPDIIFLDINMPVMNGWNFISEYQQLENKYKKGIIILMLGTTLSIEDEEKANNTPEIKEFREKMLTKEIVEDIVSNYF</sequence>
<dbReference type="InterPro" id="IPR011006">
    <property type="entry name" value="CheY-like_superfamily"/>
</dbReference>
<accession>A0ABW5NED4</accession>
<reference evidence="4" key="1">
    <citation type="journal article" date="2019" name="Int. J. Syst. Evol. Microbiol.">
        <title>The Global Catalogue of Microorganisms (GCM) 10K type strain sequencing project: providing services to taxonomists for standard genome sequencing and annotation.</title>
        <authorList>
            <consortium name="The Broad Institute Genomics Platform"/>
            <consortium name="The Broad Institute Genome Sequencing Center for Infectious Disease"/>
            <person name="Wu L."/>
            <person name="Ma J."/>
        </authorList>
    </citation>
    <scope>NUCLEOTIDE SEQUENCE [LARGE SCALE GENOMIC DNA]</scope>
    <source>
        <strain evidence="4">KCTC 42423</strain>
    </source>
</reference>
<keyword evidence="4" id="KW-1185">Reference proteome</keyword>
<feature type="domain" description="Response regulatory" evidence="2">
    <location>
        <begin position="7"/>
        <end position="129"/>
    </location>
</feature>
<dbReference type="InterPro" id="IPR052048">
    <property type="entry name" value="ST_Response_Regulator"/>
</dbReference>
<evidence type="ECO:0000256" key="1">
    <source>
        <dbReference type="PROSITE-ProRule" id="PRU00169"/>
    </source>
</evidence>
<comment type="caution">
    <text evidence="3">The sequence shown here is derived from an EMBL/GenBank/DDBJ whole genome shotgun (WGS) entry which is preliminary data.</text>
</comment>
<evidence type="ECO:0000313" key="4">
    <source>
        <dbReference type="Proteomes" id="UP001597459"/>
    </source>
</evidence>
<dbReference type="PANTHER" id="PTHR43228">
    <property type="entry name" value="TWO-COMPONENT RESPONSE REGULATOR"/>
    <property type="match status" value="1"/>
</dbReference>
<dbReference type="Proteomes" id="UP001597459">
    <property type="component" value="Unassembled WGS sequence"/>
</dbReference>
<dbReference type="SMART" id="SM00448">
    <property type="entry name" value="REC"/>
    <property type="match status" value="1"/>
</dbReference>
<name>A0ABW5NED4_9FLAO</name>